<dbReference type="InterPro" id="IPR011250">
    <property type="entry name" value="OMP/PagP_B-barrel"/>
</dbReference>
<dbReference type="AlphaFoldDB" id="A0A3B0YNA1"/>
<gene>
    <name evidence="1" type="ORF">MNBD_GAMMA14-108</name>
</gene>
<dbReference type="NCBIfam" id="TIGR04565">
    <property type="entry name" value="OMP_myx_plus"/>
    <property type="match status" value="1"/>
</dbReference>
<sequence length="217" mass="24098">MASRTVRLFLNTALGLSLLLAPAWSPVVLAASNDQVIRPEIKRREVHEDAIDTEDFEVGVWAGIMSIEDFGSNTIYGVRGTYHVTEDIFLEGTYALTSAGETSFERLSGAANILTDDERDLDYYNLSFGFNLFPGESFIGKRWAFSSAFYIIGGIGSTSFAGDDMLTWNAGFGYKVLLNDWLALRIDARDHVFDLDLLGEKRTTQNLEFSGGLSIFF</sequence>
<organism evidence="1">
    <name type="scientific">hydrothermal vent metagenome</name>
    <dbReference type="NCBI Taxonomy" id="652676"/>
    <lineage>
        <taxon>unclassified sequences</taxon>
        <taxon>metagenomes</taxon>
        <taxon>ecological metagenomes</taxon>
    </lineage>
</organism>
<dbReference type="Gene3D" id="2.40.160.20">
    <property type="match status" value="1"/>
</dbReference>
<reference evidence="1" key="1">
    <citation type="submission" date="2018-06" db="EMBL/GenBank/DDBJ databases">
        <authorList>
            <person name="Zhirakovskaya E."/>
        </authorList>
    </citation>
    <scope>NUCLEOTIDE SEQUENCE</scope>
</reference>
<name>A0A3B0YNA1_9ZZZZ</name>
<dbReference type="SUPFAM" id="SSF56925">
    <property type="entry name" value="OMPA-like"/>
    <property type="match status" value="1"/>
</dbReference>
<dbReference type="EMBL" id="UOFM01000465">
    <property type="protein sequence ID" value="VAW82378.1"/>
    <property type="molecule type" value="Genomic_DNA"/>
</dbReference>
<protein>
    <recommendedName>
        <fullName evidence="2">Outer membrane beta-barrel domain-containing protein</fullName>
    </recommendedName>
</protein>
<proteinExistence type="predicted"/>
<evidence type="ECO:0000313" key="1">
    <source>
        <dbReference type="EMBL" id="VAW82378.1"/>
    </source>
</evidence>
<accession>A0A3B0YNA1</accession>
<dbReference type="InterPro" id="IPR030820">
    <property type="entry name" value="OMP_myx_plus_Proteobacteria"/>
</dbReference>
<evidence type="ECO:0008006" key="2">
    <source>
        <dbReference type="Google" id="ProtNLM"/>
    </source>
</evidence>